<dbReference type="Pfam" id="PF00078">
    <property type="entry name" value="RVT_1"/>
    <property type="match status" value="1"/>
</dbReference>
<sequence>MGGYTARYLEQWETINMKDFIQQGFTLLWKDNLSTNNLQRQLETIKFSGTEEETKEYKIMLEEELKEKIVIPIKKEQNKLYNPTFMIMKTDEEWRKILDANKLNKQIADFHFKMHDSNEVNKTIRLGEQGTSFDLSSAFHHLIVQAVSQPFLAFEFQNNHYNCRAMLFGYKHSPIYFTTVMQPKMQQIRMKTEIRIINYGGHVLQLHSNKQNERDRNEINRNLPGIRMESNKCNRQNEIEEAFISPARNIQHEKIDKDRNKNISEAICQFN</sequence>
<evidence type="ECO:0000259" key="1">
    <source>
        <dbReference type="Pfam" id="PF00078"/>
    </source>
</evidence>
<feature type="domain" description="Reverse transcriptase" evidence="1">
    <location>
        <begin position="87"/>
        <end position="199"/>
    </location>
</feature>
<dbReference type="SUPFAM" id="SSF56672">
    <property type="entry name" value="DNA/RNA polymerases"/>
    <property type="match status" value="1"/>
</dbReference>
<dbReference type="Proteomes" id="UP000324800">
    <property type="component" value="Unassembled WGS sequence"/>
</dbReference>
<dbReference type="InterPro" id="IPR043128">
    <property type="entry name" value="Rev_trsase/Diguanyl_cyclase"/>
</dbReference>
<protein>
    <recommendedName>
        <fullName evidence="1">Reverse transcriptase domain-containing protein</fullName>
    </recommendedName>
</protein>
<organism evidence="2 3">
    <name type="scientific">Streblomastix strix</name>
    <dbReference type="NCBI Taxonomy" id="222440"/>
    <lineage>
        <taxon>Eukaryota</taxon>
        <taxon>Metamonada</taxon>
        <taxon>Preaxostyla</taxon>
        <taxon>Oxymonadida</taxon>
        <taxon>Streblomastigidae</taxon>
        <taxon>Streblomastix</taxon>
    </lineage>
</organism>
<evidence type="ECO:0000313" key="3">
    <source>
        <dbReference type="Proteomes" id="UP000324800"/>
    </source>
</evidence>
<name>A0A5J4TRJ1_9EUKA</name>
<accession>A0A5J4TRJ1</accession>
<dbReference type="EMBL" id="SNRW01026806">
    <property type="protein sequence ID" value="KAA6360533.1"/>
    <property type="molecule type" value="Genomic_DNA"/>
</dbReference>
<dbReference type="AlphaFoldDB" id="A0A5J4TRJ1"/>
<gene>
    <name evidence="2" type="ORF">EZS28_043939</name>
</gene>
<dbReference type="Gene3D" id="3.10.10.10">
    <property type="entry name" value="HIV Type 1 Reverse Transcriptase, subunit A, domain 1"/>
    <property type="match status" value="1"/>
</dbReference>
<dbReference type="Gene3D" id="3.30.70.270">
    <property type="match status" value="1"/>
</dbReference>
<dbReference type="InterPro" id="IPR043502">
    <property type="entry name" value="DNA/RNA_pol_sf"/>
</dbReference>
<evidence type="ECO:0000313" key="2">
    <source>
        <dbReference type="EMBL" id="KAA6360533.1"/>
    </source>
</evidence>
<reference evidence="2 3" key="1">
    <citation type="submission" date="2019-03" db="EMBL/GenBank/DDBJ databases">
        <title>Single cell metagenomics reveals metabolic interactions within the superorganism composed of flagellate Streblomastix strix and complex community of Bacteroidetes bacteria on its surface.</title>
        <authorList>
            <person name="Treitli S.C."/>
            <person name="Kolisko M."/>
            <person name="Husnik F."/>
            <person name="Keeling P."/>
            <person name="Hampl V."/>
        </authorList>
    </citation>
    <scope>NUCLEOTIDE SEQUENCE [LARGE SCALE GENOMIC DNA]</scope>
    <source>
        <strain evidence="2">ST1C</strain>
    </source>
</reference>
<dbReference type="PANTHER" id="PTHR33050:SF7">
    <property type="entry name" value="RIBONUCLEASE H"/>
    <property type="match status" value="1"/>
</dbReference>
<dbReference type="PANTHER" id="PTHR33050">
    <property type="entry name" value="REVERSE TRANSCRIPTASE DOMAIN-CONTAINING PROTEIN"/>
    <property type="match status" value="1"/>
</dbReference>
<proteinExistence type="predicted"/>
<dbReference type="InterPro" id="IPR000477">
    <property type="entry name" value="RT_dom"/>
</dbReference>
<dbReference type="InterPro" id="IPR052055">
    <property type="entry name" value="Hepadnavirus_pol/RT"/>
</dbReference>
<comment type="caution">
    <text evidence="2">The sequence shown here is derived from an EMBL/GenBank/DDBJ whole genome shotgun (WGS) entry which is preliminary data.</text>
</comment>